<dbReference type="EMBL" id="BIFQ01000002">
    <property type="protein sequence ID" value="GCE08823.1"/>
    <property type="molecule type" value="Genomic_DNA"/>
</dbReference>
<evidence type="ECO:0000256" key="4">
    <source>
        <dbReference type="PROSITE-ProRule" id="PRU00050"/>
    </source>
</evidence>
<dbReference type="GO" id="GO:0006935">
    <property type="term" value="P:chemotaxis"/>
    <property type="evidence" value="ECO:0007669"/>
    <property type="project" value="UniProtKB-UniRule"/>
</dbReference>
<dbReference type="AlphaFoldDB" id="A0A401ZPN3"/>
<evidence type="ECO:0000256" key="1">
    <source>
        <dbReference type="ARBA" id="ARBA00022801"/>
    </source>
</evidence>
<dbReference type="GO" id="GO:0000156">
    <property type="term" value="F:phosphorelay response regulator activity"/>
    <property type="evidence" value="ECO:0007669"/>
    <property type="project" value="InterPro"/>
</dbReference>
<protein>
    <recommendedName>
        <fullName evidence="2">protein-glutamate methylesterase</fullName>
        <ecNumber evidence="2">3.1.1.61</ecNumber>
    </recommendedName>
</protein>
<accession>A0A401ZPN3</accession>
<dbReference type="Pfam" id="PF01339">
    <property type="entry name" value="CheB_methylest"/>
    <property type="match status" value="1"/>
</dbReference>
<evidence type="ECO:0000313" key="6">
    <source>
        <dbReference type="EMBL" id="GCE08823.1"/>
    </source>
</evidence>
<gene>
    <name evidence="6" type="ORF">KDAU_61520</name>
</gene>
<reference evidence="7" key="1">
    <citation type="submission" date="2018-12" db="EMBL/GenBank/DDBJ databases">
        <title>Tengunoibacter tsumagoiensis gen. nov., sp. nov., Dictyobacter kobayashii sp. nov., D. alpinus sp. nov., and D. joshuensis sp. nov. and description of Dictyobacteraceae fam. nov. within the order Ktedonobacterales isolated from Tengu-no-mugimeshi.</title>
        <authorList>
            <person name="Wang C.M."/>
            <person name="Zheng Y."/>
            <person name="Sakai Y."/>
            <person name="Toyoda A."/>
            <person name="Minakuchi Y."/>
            <person name="Abe K."/>
            <person name="Yokota A."/>
            <person name="Yabe S."/>
        </authorList>
    </citation>
    <scope>NUCLEOTIDE SEQUENCE [LARGE SCALE GENOMIC DNA]</scope>
    <source>
        <strain evidence="7">S-27</strain>
    </source>
</reference>
<comment type="catalytic activity">
    <reaction evidence="3">
        <text>[protein]-L-glutamate 5-O-methyl ester + H2O = L-glutamyl-[protein] + methanol + H(+)</text>
        <dbReference type="Rhea" id="RHEA:23236"/>
        <dbReference type="Rhea" id="RHEA-COMP:10208"/>
        <dbReference type="Rhea" id="RHEA-COMP:10311"/>
        <dbReference type="ChEBI" id="CHEBI:15377"/>
        <dbReference type="ChEBI" id="CHEBI:15378"/>
        <dbReference type="ChEBI" id="CHEBI:17790"/>
        <dbReference type="ChEBI" id="CHEBI:29973"/>
        <dbReference type="ChEBI" id="CHEBI:82795"/>
        <dbReference type="EC" id="3.1.1.61"/>
    </reaction>
</comment>
<dbReference type="GO" id="GO:0005737">
    <property type="term" value="C:cytoplasm"/>
    <property type="evidence" value="ECO:0007669"/>
    <property type="project" value="InterPro"/>
</dbReference>
<evidence type="ECO:0000256" key="3">
    <source>
        <dbReference type="ARBA" id="ARBA00048267"/>
    </source>
</evidence>
<feature type="active site" evidence="4">
    <location>
        <position position="12"/>
    </location>
</feature>
<evidence type="ECO:0000313" key="7">
    <source>
        <dbReference type="Proteomes" id="UP000287224"/>
    </source>
</evidence>
<dbReference type="PANTHER" id="PTHR42872">
    <property type="entry name" value="PROTEIN-GLUTAMATE METHYLESTERASE/PROTEIN-GLUTAMINE GLUTAMINASE"/>
    <property type="match status" value="1"/>
</dbReference>
<feature type="active site" evidence="4">
    <location>
        <position position="39"/>
    </location>
</feature>
<organism evidence="6 7">
    <name type="scientific">Dictyobacter aurantiacus</name>
    <dbReference type="NCBI Taxonomy" id="1936993"/>
    <lineage>
        <taxon>Bacteria</taxon>
        <taxon>Bacillati</taxon>
        <taxon>Chloroflexota</taxon>
        <taxon>Ktedonobacteria</taxon>
        <taxon>Ktedonobacterales</taxon>
        <taxon>Dictyobacteraceae</taxon>
        <taxon>Dictyobacter</taxon>
    </lineage>
</organism>
<dbReference type="InterPro" id="IPR035909">
    <property type="entry name" value="CheB_C"/>
</dbReference>
<dbReference type="PIRSF" id="PIRSF036461">
    <property type="entry name" value="Chmtx_methlestr"/>
    <property type="match status" value="1"/>
</dbReference>
<proteinExistence type="predicted"/>
<comment type="caution">
    <text evidence="6">The sequence shown here is derived from an EMBL/GenBank/DDBJ whole genome shotgun (WGS) entry which is preliminary data.</text>
</comment>
<dbReference type="OrthoDB" id="9793421at2"/>
<dbReference type="EC" id="3.1.1.61" evidence="2"/>
<dbReference type="PANTHER" id="PTHR42872:SF6">
    <property type="entry name" value="PROTEIN-GLUTAMATE METHYLESTERASE_PROTEIN-GLUTAMINE GLUTAMINASE"/>
    <property type="match status" value="1"/>
</dbReference>
<dbReference type="SUPFAM" id="SSF52738">
    <property type="entry name" value="Methylesterase CheB, C-terminal domain"/>
    <property type="match status" value="1"/>
</dbReference>
<keyword evidence="7" id="KW-1185">Reference proteome</keyword>
<dbReference type="PROSITE" id="PS50122">
    <property type="entry name" value="CHEB"/>
    <property type="match status" value="1"/>
</dbReference>
<dbReference type="CDD" id="cd16433">
    <property type="entry name" value="CheB"/>
    <property type="match status" value="1"/>
</dbReference>
<name>A0A401ZPN3_9CHLR</name>
<sequence>MAGQDIVVVGASAGGVEALMTLVSGLPRNLPAALFVVLHVSPEGRSRLPEILSRAGVLPAVHPSDGEPIEYGKIYVGPPDYHLLLERGCIKLIRGPRENRNRPAIDPLFRSAAHAYGRRAAGVILTGGLDDGTSGLFTIKQKHGLAIVQDPQEALYPSMPRSALTHVDVDYILPLNEIASLVTRLANEHRNGEDLRATDPSQDECQAEDKVTNMEKNDLQQEELKGDPSVFSCPECGGVLWEMRNGTLQRFRCRVGHAFSAESMLVEQSEELDKALWMALKTMEEKAELLQRMRDNAHQHGRSWLEQSLETRFVEAQRHAQTLRQLLVEGGLKVSEPGFDQKLQVPPSIK</sequence>
<feature type="active site" evidence="4">
    <location>
        <position position="131"/>
    </location>
</feature>
<feature type="domain" description="CheB-type methylesterase" evidence="5">
    <location>
        <begin position="1"/>
        <end position="189"/>
    </location>
</feature>
<dbReference type="Gene3D" id="3.40.50.180">
    <property type="entry name" value="Methylesterase CheB, C-terminal domain"/>
    <property type="match status" value="1"/>
</dbReference>
<dbReference type="RefSeq" id="WP_126601307.1">
    <property type="nucleotide sequence ID" value="NZ_BIFQ01000002.1"/>
</dbReference>
<keyword evidence="4" id="KW-0145">Chemotaxis</keyword>
<keyword evidence="1 4" id="KW-0378">Hydrolase</keyword>
<evidence type="ECO:0000256" key="2">
    <source>
        <dbReference type="ARBA" id="ARBA00039140"/>
    </source>
</evidence>
<dbReference type="Proteomes" id="UP000287224">
    <property type="component" value="Unassembled WGS sequence"/>
</dbReference>
<dbReference type="GO" id="GO:0008984">
    <property type="term" value="F:protein-glutamate methylesterase activity"/>
    <property type="evidence" value="ECO:0007669"/>
    <property type="project" value="UniProtKB-EC"/>
</dbReference>
<dbReference type="InterPro" id="IPR000673">
    <property type="entry name" value="Sig_transdc_resp-reg_Me-estase"/>
</dbReference>
<dbReference type="InterPro" id="IPR011247">
    <property type="entry name" value="Chemotax_prot-Glu_Me-esterase"/>
</dbReference>
<evidence type="ECO:0000259" key="5">
    <source>
        <dbReference type="PROSITE" id="PS50122"/>
    </source>
</evidence>